<evidence type="ECO:0000313" key="1">
    <source>
        <dbReference type="EMBL" id="CAB0042397.1"/>
    </source>
</evidence>
<gene>
    <name evidence="1" type="ORF">TBRA_LOCUS14017</name>
</gene>
<accession>A0A6H5J2P4</accession>
<keyword evidence="2" id="KW-1185">Reference proteome</keyword>
<organism evidence="1 2">
    <name type="scientific">Trichogramma brassicae</name>
    <dbReference type="NCBI Taxonomy" id="86971"/>
    <lineage>
        <taxon>Eukaryota</taxon>
        <taxon>Metazoa</taxon>
        <taxon>Ecdysozoa</taxon>
        <taxon>Arthropoda</taxon>
        <taxon>Hexapoda</taxon>
        <taxon>Insecta</taxon>
        <taxon>Pterygota</taxon>
        <taxon>Neoptera</taxon>
        <taxon>Endopterygota</taxon>
        <taxon>Hymenoptera</taxon>
        <taxon>Apocrita</taxon>
        <taxon>Proctotrupomorpha</taxon>
        <taxon>Chalcidoidea</taxon>
        <taxon>Trichogrammatidae</taxon>
        <taxon>Trichogramma</taxon>
    </lineage>
</organism>
<proteinExistence type="predicted"/>
<dbReference type="Proteomes" id="UP000479190">
    <property type="component" value="Unassembled WGS sequence"/>
</dbReference>
<name>A0A6H5J2P4_9HYME</name>
<dbReference type="AlphaFoldDB" id="A0A6H5J2P4"/>
<dbReference type="EMBL" id="CADCXV010001192">
    <property type="protein sequence ID" value="CAB0042397.1"/>
    <property type="molecule type" value="Genomic_DNA"/>
</dbReference>
<protein>
    <submittedName>
        <fullName evidence="1">Uncharacterized protein</fullName>
    </submittedName>
</protein>
<reference evidence="1 2" key="1">
    <citation type="submission" date="2020-02" db="EMBL/GenBank/DDBJ databases">
        <authorList>
            <person name="Ferguson B K."/>
        </authorList>
    </citation>
    <scope>NUCLEOTIDE SEQUENCE [LARGE SCALE GENOMIC DNA]</scope>
</reference>
<sequence length="211" mass="23926">MTFAMWHTMIVARKRARPMASQQEHVCKYMTKCNGESPVSGTRQWKSCPSSRNFVTASSQPYWQAAWRNSLICVRGCRTASSSELCTPPSPATRRHRPLRPHVHDVLLCTTVTQARAHVWTRDIVLFSRSNEELCSARGAQDISAAAAALCCTEIKQSRHKCLVPHSIVARARLERCAGATFDGVKWRRRHRCIYTAVSIRLYQPFQPRTA</sequence>
<evidence type="ECO:0000313" key="2">
    <source>
        <dbReference type="Proteomes" id="UP000479190"/>
    </source>
</evidence>